<reference evidence="1 2" key="1">
    <citation type="submission" date="2016-07" db="EMBL/GenBank/DDBJ databases">
        <title>Comparative genomics of the entomopathogenic fungus Beauveria bassiana.</title>
        <authorList>
            <person name="Valero Jimenez C.A."/>
            <person name="Zwaan B.J."/>
            <person name="Van Kan J.A."/>
            <person name="Takken W."/>
            <person name="Debets A.J."/>
            <person name="Schoustra S.E."/>
            <person name="Koenraadt C.J."/>
        </authorList>
    </citation>
    <scope>NUCLEOTIDE SEQUENCE [LARGE SCALE GENOMIC DNA]</scope>
    <source>
        <strain evidence="1 2">ARSEF 8028</strain>
    </source>
</reference>
<sequence length="124" mass="12568">MTGVMAKARPPLLSLVGHAAAGRVGDETGVLGQGAAGVARGRRLPGLPARGHLVLGDLEVDDALLGVDDDVVAVMDERDGPAVEGLGHDVVVEGADDVLVAGEGDQSCILKKRHHSKLNKAAAV</sequence>
<proteinExistence type="predicted"/>
<name>A0A2S7YIK2_BEABA</name>
<gene>
    <name evidence="1" type="ORF">BB8028_0006g01260</name>
</gene>
<dbReference type="EMBL" id="JRHA01000006">
    <property type="protein sequence ID" value="PQK15804.1"/>
    <property type="molecule type" value="Genomic_DNA"/>
</dbReference>
<evidence type="ECO:0000313" key="2">
    <source>
        <dbReference type="Proteomes" id="UP000237441"/>
    </source>
</evidence>
<protein>
    <submittedName>
        <fullName evidence="1">Uncharacterized protein</fullName>
    </submittedName>
</protein>
<accession>A0A2S7YIK2</accession>
<dbReference type="Proteomes" id="UP000237441">
    <property type="component" value="Unassembled WGS sequence"/>
</dbReference>
<comment type="caution">
    <text evidence="1">The sequence shown here is derived from an EMBL/GenBank/DDBJ whole genome shotgun (WGS) entry which is preliminary data.</text>
</comment>
<evidence type="ECO:0000313" key="1">
    <source>
        <dbReference type="EMBL" id="PQK15804.1"/>
    </source>
</evidence>
<dbReference type="AlphaFoldDB" id="A0A2S7YIK2"/>
<organism evidence="1 2">
    <name type="scientific">Beauveria bassiana</name>
    <name type="common">White muscardine disease fungus</name>
    <name type="synonym">Tritirachium shiotae</name>
    <dbReference type="NCBI Taxonomy" id="176275"/>
    <lineage>
        <taxon>Eukaryota</taxon>
        <taxon>Fungi</taxon>
        <taxon>Dikarya</taxon>
        <taxon>Ascomycota</taxon>
        <taxon>Pezizomycotina</taxon>
        <taxon>Sordariomycetes</taxon>
        <taxon>Hypocreomycetidae</taxon>
        <taxon>Hypocreales</taxon>
        <taxon>Cordycipitaceae</taxon>
        <taxon>Beauveria</taxon>
    </lineage>
</organism>